<dbReference type="GO" id="GO:0005886">
    <property type="term" value="C:plasma membrane"/>
    <property type="evidence" value="ECO:0007669"/>
    <property type="project" value="UniProtKB-SubCell"/>
</dbReference>
<keyword evidence="2 6" id="KW-0812">Transmembrane</keyword>
<evidence type="ECO:0000313" key="8">
    <source>
        <dbReference type="Proteomes" id="UP000324629"/>
    </source>
</evidence>
<proteinExistence type="inferred from homology"/>
<evidence type="ECO:0000313" key="7">
    <source>
        <dbReference type="EMBL" id="KAA3681976.1"/>
    </source>
</evidence>
<evidence type="ECO:0000256" key="2">
    <source>
        <dbReference type="ARBA" id="ARBA00022692"/>
    </source>
</evidence>
<gene>
    <name evidence="7" type="ORF">DEA37_0015257</name>
</gene>
<comment type="similarity">
    <text evidence="5 6">Belongs to the anion channel-forming bestrophin (TC 1.A.46) family. Calcium-sensitive chloride channel subfamily.</text>
</comment>
<keyword evidence="6" id="KW-0868">Chloride</keyword>
<keyword evidence="8" id="KW-1185">Reference proteome</keyword>
<keyword evidence="6" id="KW-0813">Transport</keyword>
<dbReference type="EMBL" id="QNGE01000092">
    <property type="protein sequence ID" value="KAA3681976.1"/>
    <property type="molecule type" value="Genomic_DNA"/>
</dbReference>
<evidence type="ECO:0000256" key="6">
    <source>
        <dbReference type="RuleBase" id="RU363126"/>
    </source>
</evidence>
<dbReference type="GO" id="GO:0005254">
    <property type="term" value="F:chloride channel activity"/>
    <property type="evidence" value="ECO:0007669"/>
    <property type="project" value="UniProtKB-KW"/>
</dbReference>
<keyword evidence="3 6" id="KW-1133">Transmembrane helix</keyword>
<keyword evidence="6" id="KW-1003">Cell membrane</keyword>
<accession>A0A5J4P207</accession>
<dbReference type="Proteomes" id="UP000324629">
    <property type="component" value="Unassembled WGS sequence"/>
</dbReference>
<dbReference type="PANTHER" id="PTHR10736">
    <property type="entry name" value="BESTROPHIN"/>
    <property type="match status" value="1"/>
</dbReference>
<dbReference type="Pfam" id="PF01062">
    <property type="entry name" value="Bestrophin"/>
    <property type="match status" value="1"/>
</dbReference>
<comment type="subcellular location">
    <subcellularLocation>
        <location evidence="6">Cell membrane</location>
        <topology evidence="6">Multi-pass membrane protein</topology>
    </subcellularLocation>
    <subcellularLocation>
        <location evidence="1">Membrane</location>
    </subcellularLocation>
</comment>
<protein>
    <recommendedName>
        <fullName evidence="6">Bestrophin homolog</fullName>
    </recommendedName>
</protein>
<evidence type="ECO:0000256" key="3">
    <source>
        <dbReference type="ARBA" id="ARBA00022989"/>
    </source>
</evidence>
<keyword evidence="4 6" id="KW-0472">Membrane</keyword>
<dbReference type="AlphaFoldDB" id="A0A5J4P207"/>
<name>A0A5J4P207_9TREM</name>
<sequence length="56" mass="6534">MTVPYSSLVATATYSTFLRLLFAWKGSVYRLIWFELLVFVVLYSILSVTYRFLMVG</sequence>
<comment type="caution">
    <text evidence="6">Lacks conserved residue(s) required for the propagation of feature annotation.</text>
</comment>
<reference evidence="7 8" key="1">
    <citation type="journal article" date="2019" name="Gigascience">
        <title>Whole-genome sequence of the oriental lung fluke Paragonimus westermani.</title>
        <authorList>
            <person name="Oey H."/>
            <person name="Zakrzewski M."/>
            <person name="Narain K."/>
            <person name="Devi K.R."/>
            <person name="Agatsuma T."/>
            <person name="Nawaratna S."/>
            <person name="Gobert G.N."/>
            <person name="Jones M.K."/>
            <person name="Ragan M.A."/>
            <person name="McManus D.P."/>
            <person name="Krause L."/>
        </authorList>
    </citation>
    <scope>NUCLEOTIDE SEQUENCE [LARGE SCALE GENOMIC DNA]</scope>
    <source>
        <strain evidence="7 8">IND2009</strain>
    </source>
</reference>
<evidence type="ECO:0000256" key="4">
    <source>
        <dbReference type="ARBA" id="ARBA00023136"/>
    </source>
</evidence>
<feature type="transmembrane region" description="Helical" evidence="6">
    <location>
        <begin position="31"/>
        <end position="53"/>
    </location>
</feature>
<keyword evidence="6" id="KW-0869">Chloride channel</keyword>
<dbReference type="InterPro" id="IPR021134">
    <property type="entry name" value="Bestrophin-like"/>
</dbReference>
<keyword evidence="6" id="KW-0407">Ion channel</keyword>
<organism evidence="7 8">
    <name type="scientific">Paragonimus westermani</name>
    <dbReference type="NCBI Taxonomy" id="34504"/>
    <lineage>
        <taxon>Eukaryota</taxon>
        <taxon>Metazoa</taxon>
        <taxon>Spiralia</taxon>
        <taxon>Lophotrochozoa</taxon>
        <taxon>Platyhelminthes</taxon>
        <taxon>Trematoda</taxon>
        <taxon>Digenea</taxon>
        <taxon>Plagiorchiida</taxon>
        <taxon>Troglotremata</taxon>
        <taxon>Troglotrematidae</taxon>
        <taxon>Paragonimus</taxon>
    </lineage>
</organism>
<comment type="function">
    <text evidence="6">Forms chloride channels.</text>
</comment>
<dbReference type="GO" id="GO:0034707">
    <property type="term" value="C:chloride channel complex"/>
    <property type="evidence" value="ECO:0007669"/>
    <property type="project" value="UniProtKB-KW"/>
</dbReference>
<comment type="caution">
    <text evidence="7">The sequence shown here is derived from an EMBL/GenBank/DDBJ whole genome shotgun (WGS) entry which is preliminary data.</text>
</comment>
<feature type="non-terminal residue" evidence="7">
    <location>
        <position position="56"/>
    </location>
</feature>
<evidence type="ECO:0000256" key="1">
    <source>
        <dbReference type="ARBA" id="ARBA00004370"/>
    </source>
</evidence>
<dbReference type="InterPro" id="IPR000615">
    <property type="entry name" value="Bestrophin"/>
</dbReference>
<evidence type="ECO:0000256" key="5">
    <source>
        <dbReference type="ARBA" id="ARBA00034769"/>
    </source>
</evidence>
<keyword evidence="6" id="KW-0406">Ion transport</keyword>